<dbReference type="PANTHER" id="PTHR42953:SF8">
    <property type="entry name" value="ZINT DOMAIN-CONTAINING PROTEIN"/>
    <property type="match status" value="1"/>
</dbReference>
<evidence type="ECO:0000313" key="6">
    <source>
        <dbReference type="EMBL" id="GIN59502.1"/>
    </source>
</evidence>
<dbReference type="InterPro" id="IPR006127">
    <property type="entry name" value="ZnuA-like"/>
</dbReference>
<gene>
    <name evidence="6" type="ORF">J8TS2_38210</name>
</gene>
<keyword evidence="2" id="KW-0732">Signal</keyword>
<dbReference type="PRINTS" id="PR00691">
    <property type="entry name" value="ADHESINB"/>
</dbReference>
<dbReference type="InterPro" id="IPR006129">
    <property type="entry name" value="AdhesinB"/>
</dbReference>
<dbReference type="SUPFAM" id="SSF53807">
    <property type="entry name" value="Helical backbone' metal receptor"/>
    <property type="match status" value="1"/>
</dbReference>
<proteinExistence type="inferred from homology"/>
<evidence type="ECO:0000256" key="1">
    <source>
        <dbReference type="ARBA" id="ARBA00022448"/>
    </source>
</evidence>
<evidence type="ECO:0000256" key="2">
    <source>
        <dbReference type="ARBA" id="ARBA00022729"/>
    </source>
</evidence>
<evidence type="ECO:0000256" key="4">
    <source>
        <dbReference type="SAM" id="Coils"/>
    </source>
</evidence>
<dbReference type="PROSITE" id="PS51257">
    <property type="entry name" value="PROKAR_LIPOPROTEIN"/>
    <property type="match status" value="1"/>
</dbReference>
<sequence>MNKHKRIYLVIVSIFILLLAACGNEQQKNNTGKLTIYTTVYPLQYFTERIGGEHVSVQSIYPPGSDEHTFEPSQKDMMKLADADLFFYIGYGLEGFAQKAEKTLKNETVQIAAVGEKIDVEPQSHQHENHEEHEHEEHGHEGHEHGEEDGHHHGDVNPHLWIDPIYAKELAEQILQQLVEAKPEYKSEFEKNYQDLAGELEQLDQDFASMAKQAKRKQFVVAHKAYSYWESRYGLEQIAIAGISSTEEPSQKKLQAIVDTINEEKVPSIFVEQNINSHLAEIIQKETGTELLPIHNLAVLTEDDLKNEETYFTLMEKNLTNLEKALNQ</sequence>
<dbReference type="RefSeq" id="WP_212967296.1">
    <property type="nucleotide sequence ID" value="NZ_BORB01000047.1"/>
</dbReference>
<feature type="coiled-coil region" evidence="4">
    <location>
        <begin position="186"/>
        <end position="213"/>
    </location>
</feature>
<evidence type="ECO:0000256" key="5">
    <source>
        <dbReference type="SAM" id="MobiDB-lite"/>
    </source>
</evidence>
<feature type="region of interest" description="Disordered" evidence="5">
    <location>
        <begin position="121"/>
        <end position="157"/>
    </location>
</feature>
<name>A0ABQ4KNI5_9BACI</name>
<feature type="compositionally biased region" description="Basic and acidic residues" evidence="5">
    <location>
        <begin position="121"/>
        <end position="156"/>
    </location>
</feature>
<keyword evidence="4" id="KW-0175">Coiled coil</keyword>
<keyword evidence="1 3" id="KW-0813">Transport</keyword>
<organism evidence="6 7">
    <name type="scientific">Lederbergia ruris</name>
    <dbReference type="NCBI Taxonomy" id="217495"/>
    <lineage>
        <taxon>Bacteria</taxon>
        <taxon>Bacillati</taxon>
        <taxon>Bacillota</taxon>
        <taxon>Bacilli</taxon>
        <taxon>Bacillales</taxon>
        <taxon>Bacillaceae</taxon>
        <taxon>Lederbergia</taxon>
    </lineage>
</organism>
<dbReference type="Proteomes" id="UP000679950">
    <property type="component" value="Unassembled WGS sequence"/>
</dbReference>
<evidence type="ECO:0000256" key="3">
    <source>
        <dbReference type="RuleBase" id="RU003512"/>
    </source>
</evidence>
<comment type="caution">
    <text evidence="6">The sequence shown here is derived from an EMBL/GenBank/DDBJ whole genome shotgun (WGS) entry which is preliminary data.</text>
</comment>
<dbReference type="PANTHER" id="PTHR42953">
    <property type="entry name" value="HIGH-AFFINITY ZINC UPTAKE SYSTEM PROTEIN ZNUA-RELATED"/>
    <property type="match status" value="1"/>
</dbReference>
<dbReference type="Gene3D" id="3.40.50.1980">
    <property type="entry name" value="Nitrogenase molybdenum iron protein domain"/>
    <property type="match status" value="2"/>
</dbReference>
<keyword evidence="7" id="KW-1185">Reference proteome</keyword>
<accession>A0ABQ4KNI5</accession>
<dbReference type="PRINTS" id="PR00690">
    <property type="entry name" value="ADHESNFAMILY"/>
</dbReference>
<dbReference type="InterPro" id="IPR050492">
    <property type="entry name" value="Bact_metal-bind_prot9"/>
</dbReference>
<reference evidence="6 7" key="1">
    <citation type="submission" date="2021-03" db="EMBL/GenBank/DDBJ databases">
        <title>Antimicrobial resistance genes in bacteria isolated from Japanese honey, and their potential for conferring macrolide and lincosamide resistance in the American foulbrood pathogen Paenibacillus larvae.</title>
        <authorList>
            <person name="Okamoto M."/>
            <person name="Kumagai M."/>
            <person name="Kanamori H."/>
            <person name="Takamatsu D."/>
        </authorList>
    </citation>
    <scope>NUCLEOTIDE SEQUENCE [LARGE SCALE GENOMIC DNA]</scope>
    <source>
        <strain evidence="6 7">J8TS2</strain>
    </source>
</reference>
<protein>
    <submittedName>
        <fullName evidence="6">Adhesin</fullName>
    </submittedName>
</protein>
<dbReference type="InterPro" id="IPR006128">
    <property type="entry name" value="Lipoprotein_PsaA-like"/>
</dbReference>
<evidence type="ECO:0000313" key="7">
    <source>
        <dbReference type="Proteomes" id="UP000679950"/>
    </source>
</evidence>
<dbReference type="EMBL" id="BORB01000047">
    <property type="protein sequence ID" value="GIN59502.1"/>
    <property type="molecule type" value="Genomic_DNA"/>
</dbReference>
<comment type="similarity">
    <text evidence="3">Belongs to the bacterial solute-binding protein 9 family.</text>
</comment>
<dbReference type="Pfam" id="PF01297">
    <property type="entry name" value="ZnuA"/>
    <property type="match status" value="1"/>
</dbReference>